<dbReference type="Proteomes" id="UP001262754">
    <property type="component" value="Unassembled WGS sequence"/>
</dbReference>
<dbReference type="InterPro" id="IPR029060">
    <property type="entry name" value="PIN-like_dom_sf"/>
</dbReference>
<dbReference type="InterPro" id="IPR041705">
    <property type="entry name" value="PIN_Sll0205"/>
</dbReference>
<dbReference type="CDD" id="cd09872">
    <property type="entry name" value="PIN_Sll0205-like"/>
    <property type="match status" value="1"/>
</dbReference>
<sequence>MKLLLDTHALIWALAQLRRLPPRLAALLMDTDNDVLVSVACAYEIEFKRSRSAELGLLPADIEDAMRRLDFAWLPVDARHAVVAGRLPRQHGDPFDRLIAAQGLVENATVITRDPQLVGYGVPTLW</sequence>
<feature type="domain" description="PIN" evidence="1">
    <location>
        <begin position="4"/>
        <end position="117"/>
    </location>
</feature>
<dbReference type="PANTHER" id="PTHR36173">
    <property type="entry name" value="RIBONUCLEASE VAPC16-RELATED"/>
    <property type="match status" value="1"/>
</dbReference>
<dbReference type="Gene3D" id="3.40.50.1010">
    <property type="entry name" value="5'-nuclease"/>
    <property type="match status" value="1"/>
</dbReference>
<organism evidence="2 3">
    <name type="scientific">Caulobacter rhizosphaerae</name>
    <dbReference type="NCBI Taxonomy" id="2010972"/>
    <lineage>
        <taxon>Bacteria</taxon>
        <taxon>Pseudomonadati</taxon>
        <taxon>Pseudomonadota</taxon>
        <taxon>Alphaproteobacteria</taxon>
        <taxon>Caulobacterales</taxon>
        <taxon>Caulobacteraceae</taxon>
        <taxon>Caulobacter</taxon>
    </lineage>
</organism>
<evidence type="ECO:0000313" key="3">
    <source>
        <dbReference type="Proteomes" id="UP001262754"/>
    </source>
</evidence>
<dbReference type="RefSeq" id="WP_310032418.1">
    <property type="nucleotide sequence ID" value="NZ_JAVDRL010000007.1"/>
</dbReference>
<dbReference type="PANTHER" id="PTHR36173:SF2">
    <property type="entry name" value="RIBONUCLEASE VAPC16"/>
    <property type="match status" value="1"/>
</dbReference>
<evidence type="ECO:0000259" key="1">
    <source>
        <dbReference type="Pfam" id="PF01850"/>
    </source>
</evidence>
<comment type="caution">
    <text evidence="2">The sequence shown here is derived from an EMBL/GenBank/DDBJ whole genome shotgun (WGS) entry which is preliminary data.</text>
</comment>
<evidence type="ECO:0000313" key="2">
    <source>
        <dbReference type="EMBL" id="MDR6532065.1"/>
    </source>
</evidence>
<keyword evidence="3" id="KW-1185">Reference proteome</keyword>
<name>A0ABU1N1T9_9CAUL</name>
<dbReference type="SUPFAM" id="SSF88723">
    <property type="entry name" value="PIN domain-like"/>
    <property type="match status" value="1"/>
</dbReference>
<accession>A0ABU1N1T9</accession>
<dbReference type="EMBL" id="JAVDRL010000007">
    <property type="protein sequence ID" value="MDR6532065.1"/>
    <property type="molecule type" value="Genomic_DNA"/>
</dbReference>
<dbReference type="Pfam" id="PF01850">
    <property type="entry name" value="PIN"/>
    <property type="match status" value="1"/>
</dbReference>
<proteinExistence type="predicted"/>
<dbReference type="InterPro" id="IPR002716">
    <property type="entry name" value="PIN_dom"/>
</dbReference>
<dbReference type="InterPro" id="IPR052919">
    <property type="entry name" value="TA_system_RNase"/>
</dbReference>
<protein>
    <submittedName>
        <fullName evidence="2">PIN domain nuclease of toxin-antitoxin system</fullName>
    </submittedName>
</protein>
<reference evidence="2 3" key="1">
    <citation type="submission" date="2023-07" db="EMBL/GenBank/DDBJ databases">
        <title>Sorghum-associated microbial communities from plants grown in Nebraska, USA.</title>
        <authorList>
            <person name="Schachtman D."/>
        </authorList>
    </citation>
    <scope>NUCLEOTIDE SEQUENCE [LARGE SCALE GENOMIC DNA]</scope>
    <source>
        <strain evidence="2 3">DS2154</strain>
    </source>
</reference>
<gene>
    <name evidence="2" type="ORF">J2800_002818</name>
</gene>